<evidence type="ECO:0008006" key="4">
    <source>
        <dbReference type="Google" id="ProtNLM"/>
    </source>
</evidence>
<protein>
    <recommendedName>
        <fullName evidence="4">LysM domain-containing protein</fullName>
    </recommendedName>
</protein>
<reference evidence="2 3" key="1">
    <citation type="submission" date="2019-01" db="EMBL/GenBank/DDBJ databases">
        <title>Sequencing of cultivated peanut Arachis hypogaea provides insights into genome evolution and oil improvement.</title>
        <authorList>
            <person name="Chen X."/>
        </authorList>
    </citation>
    <scope>NUCLEOTIDE SEQUENCE [LARGE SCALE GENOMIC DNA]</scope>
    <source>
        <strain evidence="3">cv. Fuhuasheng</strain>
        <tissue evidence="2">Leaves</tissue>
    </source>
</reference>
<sequence>MALNNKSNNPRKRSGSSCSCSKNNIADAASWCLAFVLVSLILMCMFIRDTASSNNMAVINNVVCDEIYVVGEGETLHTIGDKCSDPFIVENNPHIHDPDDVYPGLEQEKEYLHMYGHTCLKWKIRTDVVSLYFSEGSRLLTI</sequence>
<dbReference type="AlphaFoldDB" id="A0A445DDI2"/>
<dbReference type="PANTHER" id="PTHR33648">
    <property type="entry name" value="EMBRYO SAC 1"/>
    <property type="match status" value="1"/>
</dbReference>
<dbReference type="PANTHER" id="PTHR33648:SF46">
    <property type="entry name" value="LYSM DOMAIN-CONTAINING PROTEIN"/>
    <property type="match status" value="1"/>
</dbReference>
<name>A0A445DDI2_ARAHY</name>
<gene>
    <name evidence="2" type="ORF">Ahy_A04g018376</name>
</gene>
<dbReference type="STRING" id="3818.A0A445DDI2"/>
<evidence type="ECO:0000313" key="3">
    <source>
        <dbReference type="Proteomes" id="UP000289738"/>
    </source>
</evidence>
<feature type="transmembrane region" description="Helical" evidence="1">
    <location>
        <begin position="28"/>
        <end position="47"/>
    </location>
</feature>
<organism evidence="2 3">
    <name type="scientific">Arachis hypogaea</name>
    <name type="common">Peanut</name>
    <dbReference type="NCBI Taxonomy" id="3818"/>
    <lineage>
        <taxon>Eukaryota</taxon>
        <taxon>Viridiplantae</taxon>
        <taxon>Streptophyta</taxon>
        <taxon>Embryophyta</taxon>
        <taxon>Tracheophyta</taxon>
        <taxon>Spermatophyta</taxon>
        <taxon>Magnoliopsida</taxon>
        <taxon>eudicotyledons</taxon>
        <taxon>Gunneridae</taxon>
        <taxon>Pentapetalae</taxon>
        <taxon>rosids</taxon>
        <taxon>fabids</taxon>
        <taxon>Fabales</taxon>
        <taxon>Fabaceae</taxon>
        <taxon>Papilionoideae</taxon>
        <taxon>50 kb inversion clade</taxon>
        <taxon>dalbergioids sensu lato</taxon>
        <taxon>Dalbergieae</taxon>
        <taxon>Pterocarpus clade</taxon>
        <taxon>Arachis</taxon>
    </lineage>
</organism>
<accession>A0A445DDI2</accession>
<evidence type="ECO:0000313" key="2">
    <source>
        <dbReference type="EMBL" id="RYR61238.1"/>
    </source>
</evidence>
<keyword evidence="1" id="KW-0812">Transmembrane</keyword>
<proteinExistence type="predicted"/>
<dbReference type="EMBL" id="SDMP01000004">
    <property type="protein sequence ID" value="RYR61238.1"/>
    <property type="molecule type" value="Genomic_DNA"/>
</dbReference>
<keyword evidence="3" id="KW-1185">Reference proteome</keyword>
<comment type="caution">
    <text evidence="2">The sequence shown here is derived from an EMBL/GenBank/DDBJ whole genome shotgun (WGS) entry which is preliminary data.</text>
</comment>
<evidence type="ECO:0000256" key="1">
    <source>
        <dbReference type="SAM" id="Phobius"/>
    </source>
</evidence>
<keyword evidence="1" id="KW-0472">Membrane</keyword>
<keyword evidence="1" id="KW-1133">Transmembrane helix</keyword>
<dbReference type="Proteomes" id="UP000289738">
    <property type="component" value="Chromosome A04"/>
</dbReference>